<dbReference type="InterPro" id="IPR050500">
    <property type="entry name" value="Phos_Acetyltrans/Butyryltrans"/>
</dbReference>
<evidence type="ECO:0000313" key="9">
    <source>
        <dbReference type="Proteomes" id="UP000503264"/>
    </source>
</evidence>
<dbReference type="Proteomes" id="UP000503264">
    <property type="component" value="Chromosome"/>
</dbReference>
<evidence type="ECO:0000256" key="2">
    <source>
        <dbReference type="ARBA" id="ARBA00012707"/>
    </source>
</evidence>
<proteinExistence type="predicted"/>
<dbReference type="PANTHER" id="PTHR43356">
    <property type="entry name" value="PHOSPHATE ACETYLTRANSFERASE"/>
    <property type="match status" value="1"/>
</dbReference>
<comment type="pathway">
    <text evidence="1">Metabolic intermediate biosynthesis; acetyl-CoA biosynthesis; acetyl-CoA from acetate: step 2/2.</text>
</comment>
<gene>
    <name evidence="8" type="primary">pta</name>
    <name evidence="8" type="ORF">CMUC_1352</name>
</gene>
<dbReference type="GO" id="GO:0008959">
    <property type="term" value="F:phosphate acetyltransferase activity"/>
    <property type="evidence" value="ECO:0007669"/>
    <property type="project" value="UniProtKB-EC"/>
</dbReference>
<dbReference type="RefSeq" id="WP_171993959.1">
    <property type="nucleotide sequence ID" value="NZ_CP012542.1"/>
</dbReference>
<keyword evidence="9" id="KW-1185">Reference proteome</keyword>
<dbReference type="InterPro" id="IPR002505">
    <property type="entry name" value="PTA_PTB"/>
</dbReference>
<feature type="domain" description="Phosphate acetyl/butaryl transferase" evidence="7">
    <location>
        <begin position="131"/>
        <end position="447"/>
    </location>
</feature>
<dbReference type="EMBL" id="CP012542">
    <property type="protein sequence ID" value="QCD45116.1"/>
    <property type="molecule type" value="Genomic_DNA"/>
</dbReference>
<dbReference type="AlphaFoldDB" id="A0A6G5QHZ2"/>
<dbReference type="PANTHER" id="PTHR43356:SF3">
    <property type="entry name" value="PHOSPHATE ACETYLTRANSFERASE"/>
    <property type="match status" value="1"/>
</dbReference>
<dbReference type="InterPro" id="IPR042112">
    <property type="entry name" value="P_AcTrfase_dom2"/>
</dbReference>
<evidence type="ECO:0000259" key="7">
    <source>
        <dbReference type="Pfam" id="PF01515"/>
    </source>
</evidence>
<evidence type="ECO:0000256" key="4">
    <source>
        <dbReference type="ARBA" id="ARBA00022679"/>
    </source>
</evidence>
<evidence type="ECO:0000256" key="3">
    <source>
        <dbReference type="ARBA" id="ARBA00021528"/>
    </source>
</evidence>
<dbReference type="InterPro" id="IPR042113">
    <property type="entry name" value="P_AcTrfase_dom1"/>
</dbReference>
<dbReference type="InterPro" id="IPR004614">
    <property type="entry name" value="P_AcTrfase"/>
</dbReference>
<name>A0A6G5QHZ2_9BACT</name>
<dbReference type="NCBIfam" id="NF007233">
    <property type="entry name" value="PRK09653.1"/>
    <property type="match status" value="1"/>
</dbReference>
<sequence length="454" mass="49800">MNALYTLDTKNVDYLKEKLALKFKKIEILQINFNESEFLKSQKEYILKLINTFDDMAQNSDFIIVIAPQNSGVVGKIELSLQLAKNLNCPIFEDEILEKVKAINPNSKLVITDDLSEILSLKQNIITPLKFEYQLKKEAKRLKKHIILPEGDDDRILMAAHNVLQDECVKISIIADKQSIKNKEYALGIDLKNANIIDINSSDLLVKFADEIYELRKQKGISKEQALNMASDRNYFATMMVKNNLADAVVSGAVGTTADTIRPALQLIKTKPNTSVVSGLFFMVLDEELLVYADCAININPDANMLADIAITSAKTALSFGLDPHVAMLSYSTADSGSGQSVEMIKQAKQIATDLDKTIKIVAPIQYDAAVDKVVASKKMPSSDVAGSANVFVFPDLNSANICYKAVQRSANALAIGPILQGLKKPVNDLSRGALTQDIINTILISAIQAGGDE</sequence>
<reference evidence="8 9" key="1">
    <citation type="submission" date="2016-07" db="EMBL/GenBank/DDBJ databases">
        <title>Comparative genomics of the Campylobacter concisus group.</title>
        <authorList>
            <person name="Miller W.G."/>
            <person name="Yee E."/>
            <person name="Chapman M.H."/>
            <person name="Huynh S."/>
            <person name="Bono J.L."/>
            <person name="On S.L.W."/>
            <person name="StLeger J."/>
            <person name="Foster G."/>
            <person name="Parker C.T."/>
        </authorList>
    </citation>
    <scope>NUCLEOTIDE SEQUENCE [LARGE SCALE GENOMIC DNA]</scope>
    <source>
        <strain evidence="8 9">CCUG 21559</strain>
    </source>
</reference>
<dbReference type="Pfam" id="PF01515">
    <property type="entry name" value="PTA_PTB"/>
    <property type="match status" value="1"/>
</dbReference>
<evidence type="ECO:0000256" key="5">
    <source>
        <dbReference type="ARBA" id="ARBA00023315"/>
    </source>
</evidence>
<dbReference type="NCBIfam" id="TIGR00651">
    <property type="entry name" value="pta"/>
    <property type="match status" value="1"/>
</dbReference>
<dbReference type="EC" id="2.3.1.8" evidence="2"/>
<organism evidence="8 9">
    <name type="scientific">Campylobacter mucosalis CCUG 21559</name>
    <dbReference type="NCBI Taxonomy" id="1032067"/>
    <lineage>
        <taxon>Bacteria</taxon>
        <taxon>Pseudomonadati</taxon>
        <taxon>Campylobacterota</taxon>
        <taxon>Epsilonproteobacteria</taxon>
        <taxon>Campylobacterales</taxon>
        <taxon>Campylobacteraceae</taxon>
        <taxon>Campylobacter</taxon>
    </lineage>
</organism>
<dbReference type="NCBIfam" id="NF004167">
    <property type="entry name" value="PRK05632.1"/>
    <property type="match status" value="1"/>
</dbReference>
<dbReference type="Gene3D" id="3.40.50.10750">
    <property type="entry name" value="Isocitrate/Isopropylmalate dehydrogenase-like"/>
    <property type="match status" value="1"/>
</dbReference>
<evidence type="ECO:0000313" key="8">
    <source>
        <dbReference type="EMBL" id="QCD45116.1"/>
    </source>
</evidence>
<dbReference type="SUPFAM" id="SSF53659">
    <property type="entry name" value="Isocitrate/Isopropylmalate dehydrogenase-like"/>
    <property type="match status" value="1"/>
</dbReference>
<evidence type="ECO:0000256" key="1">
    <source>
        <dbReference type="ARBA" id="ARBA00004989"/>
    </source>
</evidence>
<evidence type="ECO:0000256" key="6">
    <source>
        <dbReference type="ARBA" id="ARBA00031108"/>
    </source>
</evidence>
<keyword evidence="4 8" id="KW-0808">Transferase</keyword>
<dbReference type="Gene3D" id="3.40.50.10950">
    <property type="match status" value="1"/>
</dbReference>
<keyword evidence="5 8" id="KW-0012">Acyltransferase</keyword>
<protein>
    <recommendedName>
        <fullName evidence="3">Phosphate acetyltransferase</fullName>
        <ecNumber evidence="2">2.3.1.8</ecNumber>
    </recommendedName>
    <alternativeName>
        <fullName evidence="6">Phosphotransacetylase</fullName>
    </alternativeName>
</protein>
<accession>A0A6G5QHZ2</accession>